<organism evidence="2 3">
    <name type="scientific">Caproicibacterium argilliputei</name>
    <dbReference type="NCBI Taxonomy" id="3030016"/>
    <lineage>
        <taxon>Bacteria</taxon>
        <taxon>Bacillati</taxon>
        <taxon>Bacillota</taxon>
        <taxon>Clostridia</taxon>
        <taxon>Eubacteriales</taxon>
        <taxon>Oscillospiraceae</taxon>
        <taxon>Caproicibacterium</taxon>
    </lineage>
</organism>
<sequence length="215" mass="23641">MTMQIKRHLKIVAALCAAVAVSAAAVGSSFAWFSKNAQQANTFHVAASHVSVTEVFNPPKDWKPDEPVTKKVSFTNDGQVDVYIRVPAPAETWTAADGSYLSSQYLGADKKTHDVAQKHFTNAWNQQWVKSGDYFYYCKILKAGEKTEIIMDSVTLATDLPDVKAYADAQYQLKFTVENVQALPEAAKEVWQMQPTVDSTGSLTWSPAQTASKNG</sequence>
<dbReference type="NCBIfam" id="TIGR04090">
    <property type="entry name" value="exp_by_SipW_IV"/>
    <property type="match status" value="1"/>
</dbReference>
<gene>
    <name evidence="2" type="ORF">PXC00_06520</name>
</gene>
<reference evidence="2" key="1">
    <citation type="submission" date="2023-09" db="EMBL/GenBank/DDBJ databases">
        <authorList>
            <person name="Zeng C."/>
        </authorList>
    </citation>
    <scope>NUCLEOTIDE SEQUENCE</scope>
    <source>
        <strain evidence="2">ZCY20-5</strain>
    </source>
</reference>
<dbReference type="Proteomes" id="UP001300604">
    <property type="component" value="Chromosome"/>
</dbReference>
<evidence type="ECO:0000256" key="1">
    <source>
        <dbReference type="SAM" id="SignalP"/>
    </source>
</evidence>
<dbReference type="EMBL" id="CP135996">
    <property type="protein sequence ID" value="WOC33515.1"/>
    <property type="molecule type" value="Genomic_DNA"/>
</dbReference>
<evidence type="ECO:0000313" key="2">
    <source>
        <dbReference type="EMBL" id="WOC33515.1"/>
    </source>
</evidence>
<dbReference type="InterPro" id="IPR024008">
    <property type="entry name" value="BsaA"/>
</dbReference>
<feature type="signal peptide" evidence="1">
    <location>
        <begin position="1"/>
        <end position="31"/>
    </location>
</feature>
<feature type="chain" id="PRO_5041659566" evidence="1">
    <location>
        <begin position="32"/>
        <end position="215"/>
    </location>
</feature>
<dbReference type="RefSeq" id="WP_316935173.1">
    <property type="nucleotide sequence ID" value="NZ_CP135996.1"/>
</dbReference>
<evidence type="ECO:0000313" key="3">
    <source>
        <dbReference type="Proteomes" id="UP001300604"/>
    </source>
</evidence>
<dbReference type="InterPro" id="IPR022121">
    <property type="entry name" value="Peptidase_M73_camelysin"/>
</dbReference>
<reference evidence="2" key="2">
    <citation type="submission" date="2024-06" db="EMBL/GenBank/DDBJ databases">
        <title>Caproicibacterium argilliputei sp. nov, a novel caproic acid producing anaerobic bacterium isolated from pit mud.</title>
        <authorList>
            <person name="Xia S."/>
        </authorList>
    </citation>
    <scope>NUCLEOTIDE SEQUENCE</scope>
    <source>
        <strain evidence="2">ZCY20-5</strain>
    </source>
</reference>
<keyword evidence="3" id="KW-1185">Reference proteome</keyword>
<protein>
    <submittedName>
        <fullName evidence="2">BsaA family SipW-dependent biofilm matrix protein</fullName>
    </submittedName>
</protein>
<dbReference type="KEGG" id="carl:PXC00_06520"/>
<accession>A0AA97DAB2</accession>
<dbReference type="Pfam" id="PF12389">
    <property type="entry name" value="Peptidase_M73"/>
    <property type="match status" value="1"/>
</dbReference>
<dbReference type="AlphaFoldDB" id="A0AA97DAB2"/>
<proteinExistence type="predicted"/>
<name>A0AA97DAB2_9FIRM</name>
<keyword evidence="1" id="KW-0732">Signal</keyword>